<dbReference type="GO" id="GO:0052689">
    <property type="term" value="F:carboxylic ester hydrolase activity"/>
    <property type="evidence" value="ECO:0007669"/>
    <property type="project" value="UniProtKB-ARBA"/>
</dbReference>
<feature type="signal peptide" evidence="5">
    <location>
        <begin position="1"/>
        <end position="21"/>
    </location>
</feature>
<dbReference type="SMART" id="SM00236">
    <property type="entry name" value="fCBD"/>
    <property type="match status" value="1"/>
</dbReference>
<dbReference type="GO" id="GO:0005576">
    <property type="term" value="C:extracellular region"/>
    <property type="evidence" value="ECO:0007669"/>
    <property type="project" value="InterPro"/>
</dbReference>
<dbReference type="SUPFAM" id="SSF53474">
    <property type="entry name" value="alpha/beta-Hydrolases"/>
    <property type="match status" value="1"/>
</dbReference>
<dbReference type="Pfam" id="PF00734">
    <property type="entry name" value="CBM_1"/>
    <property type="match status" value="1"/>
</dbReference>
<dbReference type="InterPro" id="IPR035971">
    <property type="entry name" value="CBD_sf"/>
</dbReference>
<keyword evidence="8" id="KW-1185">Reference proteome</keyword>
<keyword evidence="1 5" id="KW-0732">Signal</keyword>
<feature type="compositionally biased region" description="Low complexity" evidence="4">
    <location>
        <begin position="257"/>
        <end position="268"/>
    </location>
</feature>
<comment type="caution">
    <text evidence="7">The sequence shown here is derived from an EMBL/GenBank/DDBJ whole genome shotgun (WGS) entry which is preliminary data.</text>
</comment>
<feature type="chain" id="PRO_5042593051" evidence="5">
    <location>
        <begin position="22"/>
        <end position="312"/>
    </location>
</feature>
<dbReference type="PROSITE" id="PS00562">
    <property type="entry name" value="CBM1_1"/>
    <property type="match status" value="1"/>
</dbReference>
<feature type="region of interest" description="Disordered" evidence="4">
    <location>
        <begin position="247"/>
        <end position="268"/>
    </location>
</feature>
<sequence>MWPSPKIAFALLSAHSLLVSGSPVEGLSGEQHLEKRQSCPSVHIFGARETTVSPGYGTSLTVVNLIKNAYAGATSDPITYPACGGQSSCGGIAYGASAAQGTTAVATAVNSLNQRCPNTQIVLVGYSQGGQIMENAVCGGPDTGSSITTTIPPISAAALNMVKAVILMGSPRYVAGLSYNVGTCATQGFAARPKGYTCASGAKIQNYCDSPDPYCCTGSDQATHQGYGTKYGQAALTFVRAKLDAAPGGGGGGGSEGAKTTTATTPVPTTGTGGGGSCAALWGQCGGQGWSGATCCASGSCKVGNAYYSQCL</sequence>
<dbReference type="SMART" id="SM01110">
    <property type="entry name" value="Cutinase"/>
    <property type="match status" value="1"/>
</dbReference>
<reference evidence="7" key="2">
    <citation type="submission" date="2023-06" db="EMBL/GenBank/DDBJ databases">
        <authorList>
            <consortium name="Lawrence Berkeley National Laboratory"/>
            <person name="Haridas S."/>
            <person name="Hensen N."/>
            <person name="Bonometti L."/>
            <person name="Westerberg I."/>
            <person name="Brannstrom I.O."/>
            <person name="Guillou S."/>
            <person name="Cros-Aarteil S."/>
            <person name="Calhoun S."/>
            <person name="Kuo A."/>
            <person name="Mondo S."/>
            <person name="Pangilinan J."/>
            <person name="Riley R."/>
            <person name="Labutti K."/>
            <person name="Andreopoulos B."/>
            <person name="Lipzen A."/>
            <person name="Chen C."/>
            <person name="Yanf M."/>
            <person name="Daum C."/>
            <person name="Ng V."/>
            <person name="Clum A."/>
            <person name="Steindorff A."/>
            <person name="Ohm R."/>
            <person name="Martin F."/>
            <person name="Silar P."/>
            <person name="Natvig D."/>
            <person name="Lalanne C."/>
            <person name="Gautier V."/>
            <person name="Ament-Velasquez S.L."/>
            <person name="Kruys A."/>
            <person name="Hutchinson M.I."/>
            <person name="Powell A.J."/>
            <person name="Barry K."/>
            <person name="Miller A.N."/>
            <person name="Grigoriev I.V."/>
            <person name="Debuchy R."/>
            <person name="Gladieux P."/>
            <person name="Thoren M.H."/>
            <person name="Johannesson H."/>
        </authorList>
    </citation>
    <scope>NUCLEOTIDE SEQUENCE</scope>
    <source>
        <strain evidence="7">CBS 955.72</strain>
    </source>
</reference>
<proteinExistence type="predicted"/>
<evidence type="ECO:0000313" key="7">
    <source>
        <dbReference type="EMBL" id="KAK3345866.1"/>
    </source>
</evidence>
<feature type="compositionally biased region" description="Gly residues" evidence="4">
    <location>
        <begin position="247"/>
        <end position="256"/>
    </location>
</feature>
<keyword evidence="3" id="KW-1015">Disulfide bond</keyword>
<evidence type="ECO:0000256" key="4">
    <source>
        <dbReference type="SAM" id="MobiDB-lite"/>
    </source>
</evidence>
<dbReference type="PANTHER" id="PTHR33630:SF13">
    <property type="entry name" value="ACETYLXYLAN ESTERASE"/>
    <property type="match status" value="1"/>
</dbReference>
<dbReference type="GO" id="GO:0030248">
    <property type="term" value="F:cellulose binding"/>
    <property type="evidence" value="ECO:0007669"/>
    <property type="project" value="InterPro"/>
</dbReference>
<dbReference type="GO" id="GO:0005975">
    <property type="term" value="P:carbohydrate metabolic process"/>
    <property type="evidence" value="ECO:0007669"/>
    <property type="project" value="InterPro"/>
</dbReference>
<evidence type="ECO:0000259" key="6">
    <source>
        <dbReference type="PROSITE" id="PS51164"/>
    </source>
</evidence>
<feature type="domain" description="CBM1" evidence="6">
    <location>
        <begin position="277"/>
        <end position="312"/>
    </location>
</feature>
<evidence type="ECO:0000313" key="8">
    <source>
        <dbReference type="Proteomes" id="UP001275084"/>
    </source>
</evidence>
<dbReference type="EMBL" id="JAUIQD010000006">
    <property type="protein sequence ID" value="KAK3345866.1"/>
    <property type="molecule type" value="Genomic_DNA"/>
</dbReference>
<feature type="non-terminal residue" evidence="7">
    <location>
        <position position="312"/>
    </location>
</feature>
<dbReference type="InterPro" id="IPR000254">
    <property type="entry name" value="CBD"/>
</dbReference>
<organism evidence="7 8">
    <name type="scientific">Lasiosphaeria hispida</name>
    <dbReference type="NCBI Taxonomy" id="260671"/>
    <lineage>
        <taxon>Eukaryota</taxon>
        <taxon>Fungi</taxon>
        <taxon>Dikarya</taxon>
        <taxon>Ascomycota</taxon>
        <taxon>Pezizomycotina</taxon>
        <taxon>Sordariomycetes</taxon>
        <taxon>Sordariomycetidae</taxon>
        <taxon>Sordariales</taxon>
        <taxon>Lasiosphaeriaceae</taxon>
        <taxon>Lasiosphaeria</taxon>
    </lineage>
</organism>
<reference evidence="7" key="1">
    <citation type="journal article" date="2023" name="Mol. Phylogenet. Evol.">
        <title>Genome-scale phylogeny and comparative genomics of the fungal order Sordariales.</title>
        <authorList>
            <person name="Hensen N."/>
            <person name="Bonometti L."/>
            <person name="Westerberg I."/>
            <person name="Brannstrom I.O."/>
            <person name="Guillou S."/>
            <person name="Cros-Aarteil S."/>
            <person name="Calhoun S."/>
            <person name="Haridas S."/>
            <person name="Kuo A."/>
            <person name="Mondo S."/>
            <person name="Pangilinan J."/>
            <person name="Riley R."/>
            <person name="LaButti K."/>
            <person name="Andreopoulos B."/>
            <person name="Lipzen A."/>
            <person name="Chen C."/>
            <person name="Yan M."/>
            <person name="Daum C."/>
            <person name="Ng V."/>
            <person name="Clum A."/>
            <person name="Steindorff A."/>
            <person name="Ohm R.A."/>
            <person name="Martin F."/>
            <person name="Silar P."/>
            <person name="Natvig D.O."/>
            <person name="Lalanne C."/>
            <person name="Gautier V."/>
            <person name="Ament-Velasquez S.L."/>
            <person name="Kruys A."/>
            <person name="Hutchinson M.I."/>
            <person name="Powell A.J."/>
            <person name="Barry K."/>
            <person name="Miller A.N."/>
            <person name="Grigoriev I.V."/>
            <person name="Debuchy R."/>
            <person name="Gladieux P."/>
            <person name="Hiltunen Thoren M."/>
            <person name="Johannesson H."/>
        </authorList>
    </citation>
    <scope>NUCLEOTIDE SEQUENCE</scope>
    <source>
        <strain evidence="7">CBS 955.72</strain>
    </source>
</reference>
<dbReference type="SUPFAM" id="SSF57180">
    <property type="entry name" value="Cellulose-binding domain"/>
    <property type="match status" value="1"/>
</dbReference>
<evidence type="ECO:0000256" key="1">
    <source>
        <dbReference type="ARBA" id="ARBA00022729"/>
    </source>
</evidence>
<evidence type="ECO:0000256" key="5">
    <source>
        <dbReference type="SAM" id="SignalP"/>
    </source>
</evidence>
<dbReference type="PROSITE" id="PS51164">
    <property type="entry name" value="CBM1_2"/>
    <property type="match status" value="1"/>
</dbReference>
<evidence type="ECO:0000256" key="2">
    <source>
        <dbReference type="ARBA" id="ARBA00022801"/>
    </source>
</evidence>
<dbReference type="Gene3D" id="3.40.50.1820">
    <property type="entry name" value="alpha/beta hydrolase"/>
    <property type="match status" value="1"/>
</dbReference>
<dbReference type="InterPro" id="IPR029058">
    <property type="entry name" value="AB_hydrolase_fold"/>
</dbReference>
<name>A0AAJ0HAB8_9PEZI</name>
<protein>
    <submittedName>
        <fullName evidence="7">Cutinase-domain-containing protein</fullName>
    </submittedName>
</protein>
<accession>A0AAJ0HAB8</accession>
<gene>
    <name evidence="7" type="ORF">B0T25DRAFT_483414</name>
</gene>
<keyword evidence="2" id="KW-0378">Hydrolase</keyword>
<dbReference type="PANTHER" id="PTHR33630">
    <property type="entry name" value="CUTINASE RV1984C-RELATED-RELATED"/>
    <property type="match status" value="1"/>
</dbReference>
<dbReference type="AlphaFoldDB" id="A0AAJ0HAB8"/>
<dbReference type="Pfam" id="PF01083">
    <property type="entry name" value="Cutinase"/>
    <property type="match status" value="1"/>
</dbReference>
<dbReference type="Proteomes" id="UP001275084">
    <property type="component" value="Unassembled WGS sequence"/>
</dbReference>
<evidence type="ECO:0000256" key="3">
    <source>
        <dbReference type="ARBA" id="ARBA00023157"/>
    </source>
</evidence>
<dbReference type="InterPro" id="IPR000675">
    <property type="entry name" value="Cutinase/axe"/>
</dbReference>